<evidence type="ECO:0000313" key="2">
    <source>
        <dbReference type="Proteomes" id="UP000033572"/>
    </source>
</evidence>
<dbReference type="GeneID" id="94443983"/>
<dbReference type="PATRIC" id="fig|104336.4.peg.3235"/>
<dbReference type="Proteomes" id="UP000033572">
    <property type="component" value="Unassembled WGS sequence"/>
</dbReference>
<dbReference type="AlphaFoldDB" id="A0A0F0KAX0"/>
<gene>
    <name evidence="1" type="ORF">RN50_03194</name>
</gene>
<dbReference type="EMBL" id="JYIU01000046">
    <property type="protein sequence ID" value="KJL18087.1"/>
    <property type="molecule type" value="Genomic_DNA"/>
</dbReference>
<keyword evidence="2" id="KW-1185">Reference proteome</keyword>
<reference evidence="1 2" key="1">
    <citation type="submission" date="2015-02" db="EMBL/GenBank/DDBJ databases">
        <title>Draft genome sequences of ten Microbacterium spp. with emphasis on heavy metal contaminated environments.</title>
        <authorList>
            <person name="Corretto E."/>
        </authorList>
    </citation>
    <scope>NUCLEOTIDE SEQUENCE [LARGE SCALE GENOMIC DNA]</scope>
    <source>
        <strain evidence="1 2">DSM 12966</strain>
    </source>
</reference>
<sequence length="202" mass="21975">MHWDRLFEDLEGQLAAEWESERAVLDAESERLRISRLDMRSRLRVLCAASALATVDLPGGARLRVRLQTLGADWVAAAILDAPESPPRRSTCILPLPAVRGLSVDHGLLLTSLDGEEAAPILRERMSLGFILRDLARRRVPVSILSTDGRDLHGTIDRAGADHLDLAVHDSGAARTASAVRGFQMIPFHAVTSVQILGGQLP</sequence>
<name>A0A0F0KAX0_9MICO</name>
<dbReference type="RefSeq" id="WP_045255682.1">
    <property type="nucleotide sequence ID" value="NZ_CAKKLS010000002.1"/>
</dbReference>
<accession>A0A0F0KAX0</accession>
<comment type="caution">
    <text evidence="1">The sequence shown here is derived from an EMBL/GenBank/DDBJ whole genome shotgun (WGS) entry which is preliminary data.</text>
</comment>
<dbReference type="KEGG" id="mfol:DXT68_06245"/>
<evidence type="ECO:0000313" key="1">
    <source>
        <dbReference type="EMBL" id="KJL18087.1"/>
    </source>
</evidence>
<organism evidence="1 2">
    <name type="scientific">Microbacterium foliorum</name>
    <dbReference type="NCBI Taxonomy" id="104336"/>
    <lineage>
        <taxon>Bacteria</taxon>
        <taxon>Bacillati</taxon>
        <taxon>Actinomycetota</taxon>
        <taxon>Actinomycetes</taxon>
        <taxon>Micrococcales</taxon>
        <taxon>Microbacteriaceae</taxon>
        <taxon>Microbacterium</taxon>
    </lineage>
</organism>
<proteinExistence type="predicted"/>
<protein>
    <submittedName>
        <fullName evidence="1">Uncharacterized protein</fullName>
    </submittedName>
</protein>